<dbReference type="Pfam" id="PF02867">
    <property type="entry name" value="Ribonuc_red_lgC"/>
    <property type="match status" value="1"/>
</dbReference>
<dbReference type="InterPro" id="IPR000788">
    <property type="entry name" value="RNR_lg_C"/>
</dbReference>
<dbReference type="PROSITE" id="PS51161">
    <property type="entry name" value="ATP_CONE"/>
    <property type="match status" value="1"/>
</dbReference>
<evidence type="ECO:0000256" key="8">
    <source>
        <dbReference type="ARBA" id="ARBA00024942"/>
    </source>
</evidence>
<dbReference type="Pfam" id="PF03477">
    <property type="entry name" value="ATP-cone"/>
    <property type="match status" value="1"/>
</dbReference>
<comment type="similarity">
    <text evidence="1 11">Belongs to the ribonucleoside diphosphate reductase large chain family.</text>
</comment>
<keyword evidence="15" id="KW-1185">Reference proteome</keyword>
<keyword evidence="4 10" id="KW-0067">ATP-binding</keyword>
<dbReference type="GO" id="GO:0004748">
    <property type="term" value="F:ribonucleoside-diphosphate reductase activity, thioredoxin disulfide as acceptor"/>
    <property type="evidence" value="ECO:0007669"/>
    <property type="project" value="UniProtKB-EC"/>
</dbReference>
<dbReference type="InterPro" id="IPR013509">
    <property type="entry name" value="RNR_lsu_N"/>
</dbReference>
<dbReference type="Pfam" id="PF00317">
    <property type="entry name" value="Ribonuc_red_lgN"/>
    <property type="match status" value="1"/>
</dbReference>
<dbReference type="EC" id="1.17.4.1" evidence="11"/>
<dbReference type="InterPro" id="IPR013346">
    <property type="entry name" value="NrdE_NrdA_C"/>
</dbReference>
<dbReference type="Proteomes" id="UP001233172">
    <property type="component" value="Unassembled WGS sequence"/>
</dbReference>
<dbReference type="Gene3D" id="3.20.70.20">
    <property type="match status" value="1"/>
</dbReference>
<dbReference type="InterPro" id="IPR008926">
    <property type="entry name" value="RNR_R1-su_N"/>
</dbReference>
<keyword evidence="3 10" id="KW-0547">Nucleotide-binding</keyword>
<dbReference type="GO" id="GO:0005971">
    <property type="term" value="C:ribonucleoside-diphosphate reductase complex"/>
    <property type="evidence" value="ECO:0007669"/>
    <property type="project" value="TreeGrafter"/>
</dbReference>
<dbReference type="PRINTS" id="PR01183">
    <property type="entry name" value="RIBORDTASEM1"/>
</dbReference>
<dbReference type="PANTHER" id="PTHR11573:SF6">
    <property type="entry name" value="RIBONUCLEOSIDE-DIPHOSPHATE REDUCTASE LARGE SUBUNIT"/>
    <property type="match status" value="1"/>
</dbReference>
<reference evidence="14" key="1">
    <citation type="journal article" date="2023" name="PLoS Negl. Trop. Dis.">
        <title>A genome sequence for Biomphalaria pfeifferi, the major vector snail for the human-infecting parasite Schistosoma mansoni.</title>
        <authorList>
            <person name="Bu L."/>
            <person name="Lu L."/>
            <person name="Laidemitt M.R."/>
            <person name="Zhang S.M."/>
            <person name="Mutuku M."/>
            <person name="Mkoji G."/>
            <person name="Steinauer M."/>
            <person name="Loker E.S."/>
        </authorList>
    </citation>
    <scope>NUCLEOTIDE SEQUENCE</scope>
    <source>
        <strain evidence="14">KasaAsao</strain>
    </source>
</reference>
<dbReference type="SUPFAM" id="SSF51998">
    <property type="entry name" value="PFL-like glycyl radical enzymes"/>
    <property type="match status" value="1"/>
</dbReference>
<reference evidence="14" key="2">
    <citation type="submission" date="2023-04" db="EMBL/GenBank/DDBJ databases">
        <authorList>
            <person name="Bu L."/>
            <person name="Lu L."/>
            <person name="Laidemitt M.R."/>
            <person name="Zhang S.M."/>
            <person name="Mutuku M."/>
            <person name="Mkoji G."/>
            <person name="Steinauer M."/>
            <person name="Loker E.S."/>
        </authorList>
    </citation>
    <scope>NUCLEOTIDE SEQUENCE</scope>
    <source>
        <strain evidence="14">KasaAsao</strain>
        <tissue evidence="14">Whole Snail</tissue>
    </source>
</reference>
<keyword evidence="2" id="KW-0021">Allosteric enzyme</keyword>
<feature type="domain" description="ATP-cone" evidence="13">
    <location>
        <begin position="29"/>
        <end position="120"/>
    </location>
</feature>
<dbReference type="InterPro" id="IPR039718">
    <property type="entry name" value="Rrm1"/>
</dbReference>
<evidence type="ECO:0000256" key="3">
    <source>
        <dbReference type="ARBA" id="ARBA00022741"/>
    </source>
</evidence>
<feature type="compositionally biased region" description="Basic and acidic residues" evidence="12">
    <location>
        <begin position="800"/>
        <end position="811"/>
    </location>
</feature>
<evidence type="ECO:0000256" key="12">
    <source>
        <dbReference type="SAM" id="MobiDB-lite"/>
    </source>
</evidence>
<dbReference type="GO" id="GO:0009263">
    <property type="term" value="P:deoxyribonucleotide biosynthetic process"/>
    <property type="evidence" value="ECO:0007669"/>
    <property type="project" value="UniProtKB-KW"/>
</dbReference>
<dbReference type="GO" id="GO:0005524">
    <property type="term" value="F:ATP binding"/>
    <property type="evidence" value="ECO:0007669"/>
    <property type="project" value="UniProtKB-UniRule"/>
</dbReference>
<dbReference type="NCBIfam" id="TIGR02506">
    <property type="entry name" value="NrdE_NrdA"/>
    <property type="match status" value="1"/>
</dbReference>
<evidence type="ECO:0000256" key="11">
    <source>
        <dbReference type="RuleBase" id="RU003410"/>
    </source>
</evidence>
<evidence type="ECO:0000256" key="4">
    <source>
        <dbReference type="ARBA" id="ARBA00022840"/>
    </source>
</evidence>
<proteinExistence type="inferred from homology"/>
<evidence type="ECO:0000313" key="14">
    <source>
        <dbReference type="EMBL" id="KAK0053020.1"/>
    </source>
</evidence>
<dbReference type="FunFam" id="3.20.70.20:FF:000001">
    <property type="entry name" value="Ribonucleoside-diphosphate reductase"/>
    <property type="match status" value="1"/>
</dbReference>
<evidence type="ECO:0000256" key="1">
    <source>
        <dbReference type="ARBA" id="ARBA00010406"/>
    </source>
</evidence>
<accession>A0AAD8BED2</accession>
<dbReference type="CDD" id="cd01679">
    <property type="entry name" value="RNR_I"/>
    <property type="match status" value="1"/>
</dbReference>
<evidence type="ECO:0000256" key="5">
    <source>
        <dbReference type="ARBA" id="ARBA00023002"/>
    </source>
</evidence>
<evidence type="ECO:0000256" key="9">
    <source>
        <dbReference type="ARBA" id="ARBA00047754"/>
    </source>
</evidence>
<keyword evidence="5 11" id="KW-0560">Oxidoreductase</keyword>
<comment type="catalytic activity">
    <reaction evidence="9 11">
        <text>a 2'-deoxyribonucleoside 5'-diphosphate + [thioredoxin]-disulfide + H2O = a ribonucleoside 5'-diphosphate + [thioredoxin]-dithiol</text>
        <dbReference type="Rhea" id="RHEA:23252"/>
        <dbReference type="Rhea" id="RHEA-COMP:10698"/>
        <dbReference type="Rhea" id="RHEA-COMP:10700"/>
        <dbReference type="ChEBI" id="CHEBI:15377"/>
        <dbReference type="ChEBI" id="CHEBI:29950"/>
        <dbReference type="ChEBI" id="CHEBI:50058"/>
        <dbReference type="ChEBI" id="CHEBI:57930"/>
        <dbReference type="ChEBI" id="CHEBI:73316"/>
        <dbReference type="EC" id="1.17.4.1"/>
    </reaction>
</comment>
<keyword evidence="6 11" id="KW-0215">Deoxyribonucleotide synthesis</keyword>
<dbReference type="PANTHER" id="PTHR11573">
    <property type="entry name" value="RIBONUCLEOSIDE-DIPHOSPHATE REDUCTASE LARGE CHAIN"/>
    <property type="match status" value="1"/>
</dbReference>
<comment type="function">
    <text evidence="8 11">Provides the precursors necessary for DNA synthesis. Catalyzes the biosynthesis of deoxyribonucleotides from the corresponding ribonucleotides.</text>
</comment>
<gene>
    <name evidence="14" type="ORF">Bpfe_017637</name>
</gene>
<dbReference type="EMBL" id="JASAOG010000090">
    <property type="protein sequence ID" value="KAK0053020.1"/>
    <property type="molecule type" value="Genomic_DNA"/>
</dbReference>
<dbReference type="InterPro" id="IPR005144">
    <property type="entry name" value="ATP-cone_dom"/>
</dbReference>
<protein>
    <recommendedName>
        <fullName evidence="11">Ribonucleoside-diphosphate reductase</fullName>
        <ecNumber evidence="11">1.17.4.1</ecNumber>
    </recommendedName>
</protein>
<organism evidence="14 15">
    <name type="scientific">Biomphalaria pfeifferi</name>
    <name type="common">Bloodfluke planorb</name>
    <name type="synonym">Freshwater snail</name>
    <dbReference type="NCBI Taxonomy" id="112525"/>
    <lineage>
        <taxon>Eukaryota</taxon>
        <taxon>Metazoa</taxon>
        <taxon>Spiralia</taxon>
        <taxon>Lophotrochozoa</taxon>
        <taxon>Mollusca</taxon>
        <taxon>Gastropoda</taxon>
        <taxon>Heterobranchia</taxon>
        <taxon>Euthyneura</taxon>
        <taxon>Panpulmonata</taxon>
        <taxon>Hygrophila</taxon>
        <taxon>Lymnaeoidea</taxon>
        <taxon>Planorbidae</taxon>
        <taxon>Biomphalaria</taxon>
    </lineage>
</organism>
<dbReference type="PROSITE" id="PS00089">
    <property type="entry name" value="RIBORED_LARGE"/>
    <property type="match status" value="1"/>
</dbReference>
<evidence type="ECO:0000259" key="13">
    <source>
        <dbReference type="PROSITE" id="PS51161"/>
    </source>
</evidence>
<evidence type="ECO:0000313" key="15">
    <source>
        <dbReference type="Proteomes" id="UP001233172"/>
    </source>
</evidence>
<dbReference type="SUPFAM" id="SSF48168">
    <property type="entry name" value="R1 subunit of ribonucleotide reductase, N-terminal domain"/>
    <property type="match status" value="1"/>
</dbReference>
<evidence type="ECO:0000256" key="2">
    <source>
        <dbReference type="ARBA" id="ARBA00022533"/>
    </source>
</evidence>
<name>A0AAD8BED2_BIOPF</name>
<comment type="caution">
    <text evidence="14">The sequence shown here is derived from an EMBL/GenBank/DDBJ whole genome shotgun (WGS) entry which is preliminary data.</text>
</comment>
<evidence type="ECO:0000256" key="6">
    <source>
        <dbReference type="ARBA" id="ARBA00023116"/>
    </source>
</evidence>
<evidence type="ECO:0000256" key="7">
    <source>
        <dbReference type="ARBA" id="ARBA00023157"/>
    </source>
</evidence>
<feature type="region of interest" description="Disordered" evidence="12">
    <location>
        <begin position="789"/>
        <end position="825"/>
    </location>
</feature>
<evidence type="ECO:0000256" key="10">
    <source>
        <dbReference type="PROSITE-ProRule" id="PRU00492"/>
    </source>
</evidence>
<dbReference type="AlphaFoldDB" id="A0AAD8BED2"/>
<keyword evidence="7" id="KW-1015">Disulfide bond</keyword>
<sequence length="848" mass="95924">MIPFVRFGNSFSGISLGFVQQKHSCEVTMFVQKRGGRTESVHFDKITSRIQKLCYGLHKDFVDPAAITLKVINGLYQGVTTVELDNLAAETAATMTTKHPDYAILAARIAVSNLHKESKKVFSEAMSDLYKWINPKTGKHSPMISKEVYNIIMNNAERLNSAIIYDRDYSYNYFGFKTLERSYLLKIDGKVAERPQQMLMRVSVGIHKEDIDAAIETYNLLSEKWFIHASPTLFNSGTNKPQLSSCFLLTMDSDSIEGIYDTLKTCALISKSAGGIGLNVHCIRATGSYIAGTNGTSNGLIPMLRVYNNTARYVDQGGNKRPGAFAIYLEPWHADVFEFLDLKKNTGKEEQRARDLFYALWIPDLFMRRVEENADWTLMCPNECPGLADVWGEEFEKLYTKYESENKGRKVIKAQKLWYAIIESQTETGTPYMLYKDSCNRKSNQQNLGTIKCSNLCTEIVEYSSPDEVAVCNLASLALNMYVKPDKTFDFERLQYVTKVAVRNLNKIIEVNYYPVPQAEVSNKRHRPIGLGVQGLADAFILMRYPFDSPEAKQLNKEIFETIYFAALDASCELAEKYGPYETYPGSPVSKGILQHDMWNVKPSTKLDWDELRKRIAQYGVRNSLLMAPMPTASTAQILGNNESIEAYTSNIYSRRVLSGEFQIVNHHLLKDLTDRGLWNEDIKNQIIAAGGSIQGIASIPEDLKDLYKTVWEIKQKVVLEMAADRGAFIDQSQSLNIHIAEPNYGKLSSMHFYAWRLGLKTGMYYLRTKPAAQAIQFTVDKTRLAETNRAVNRPAVSSDKNDKTTDHNNSEDSAQIESEDKENRRNQNMAVLACSLKNREDCLMCGS</sequence>